<dbReference type="InterPro" id="IPR013766">
    <property type="entry name" value="Thioredoxin_domain"/>
</dbReference>
<dbReference type="PANTHER" id="PTHR42852">
    <property type="entry name" value="THIOL:DISULFIDE INTERCHANGE PROTEIN DSBE"/>
    <property type="match status" value="1"/>
</dbReference>
<dbReference type="PROSITE" id="PS51352">
    <property type="entry name" value="THIOREDOXIN_2"/>
    <property type="match status" value="1"/>
</dbReference>
<dbReference type="InterPro" id="IPR025380">
    <property type="entry name" value="DUF4369"/>
</dbReference>
<dbReference type="InterPro" id="IPR000866">
    <property type="entry name" value="AhpC/TSA"/>
</dbReference>
<dbReference type="AlphaFoldDB" id="A0A212JIM0"/>
<sequence>MRFKITVILLSLLFTFEMEAQTIKSPDNKFNLEVTYPGQSGKKLYLGQYWRGATYAKDSVVLSAAGKGVFTAKEKYPEGQYFLYIAPDFRTDMLFGSEQSKMQITINKDNFLKSTVIGNDDTRLLWSYLNKVAENDALRETLEDQLSASDLTPQKRAGIEKEIATEEQIAQTYVNNLIKENKTNWFGTFLKGMTPITLPYTDPKNDKEFAENNKYGKVHYFDNINLTDPRLWRTNYLTSYIESYMTQWVNPTPDSLAIAATKLVSRTKENEVCFKEMLSYLINTTTSSDRMGDENIWAKLCEDYVFGKNLAWIDSAQVSGLQYMYEHIKNNRIGMRARNIKLTTIDGKTIETNDIKAEYLILYFYGHDCNHCIEETPRIYNEVYIKYKDKGLQVVAIDIKGSDKKEWDKFVKNNKMTGWINAADPNNISQYWLNYDTSYIPSVFVLDKNKKIVAKKIDSKGLEQFFDYYTK</sequence>
<evidence type="ECO:0000259" key="2">
    <source>
        <dbReference type="PROSITE" id="PS51352"/>
    </source>
</evidence>
<gene>
    <name evidence="3" type="ORF">KL86DYS2_11624</name>
</gene>
<dbReference type="Pfam" id="PF00578">
    <property type="entry name" value="AhpC-TSA"/>
    <property type="match status" value="1"/>
</dbReference>
<reference evidence="3" key="1">
    <citation type="submission" date="2016-04" db="EMBL/GenBank/DDBJ databases">
        <authorList>
            <person name="Evans L.H."/>
            <person name="Alamgir A."/>
            <person name="Owens N."/>
            <person name="Weber N.D."/>
            <person name="Virtaneva K."/>
            <person name="Barbian K."/>
            <person name="Babar A."/>
            <person name="Rosenke K."/>
        </authorList>
    </citation>
    <scope>NUCLEOTIDE SEQUENCE</scope>
    <source>
        <strain evidence="3">86-2</strain>
    </source>
</reference>
<evidence type="ECO:0000256" key="1">
    <source>
        <dbReference type="SAM" id="SignalP"/>
    </source>
</evidence>
<keyword evidence="1" id="KW-0732">Signal</keyword>
<name>A0A212JIM0_9BACT</name>
<organism evidence="3">
    <name type="scientific">uncultured Dysgonomonas sp</name>
    <dbReference type="NCBI Taxonomy" id="206096"/>
    <lineage>
        <taxon>Bacteria</taxon>
        <taxon>Pseudomonadati</taxon>
        <taxon>Bacteroidota</taxon>
        <taxon>Bacteroidia</taxon>
        <taxon>Bacteroidales</taxon>
        <taxon>Dysgonomonadaceae</taxon>
        <taxon>Dysgonomonas</taxon>
        <taxon>environmental samples</taxon>
    </lineage>
</organism>
<dbReference type="EMBL" id="FLUL01000001">
    <property type="protein sequence ID" value="SBV99303.1"/>
    <property type="molecule type" value="Genomic_DNA"/>
</dbReference>
<feature type="chain" id="PRO_5012419853" description="Thioredoxin domain-containing protein" evidence="1">
    <location>
        <begin position="21"/>
        <end position="471"/>
    </location>
</feature>
<dbReference type="CDD" id="cd02966">
    <property type="entry name" value="TlpA_like_family"/>
    <property type="match status" value="1"/>
</dbReference>
<protein>
    <recommendedName>
        <fullName evidence="2">Thioredoxin domain-containing protein</fullName>
    </recommendedName>
</protein>
<dbReference type="SUPFAM" id="SSF52833">
    <property type="entry name" value="Thioredoxin-like"/>
    <property type="match status" value="1"/>
</dbReference>
<feature type="domain" description="Thioredoxin" evidence="2">
    <location>
        <begin position="331"/>
        <end position="471"/>
    </location>
</feature>
<dbReference type="RefSeq" id="WP_296948989.1">
    <property type="nucleotide sequence ID" value="NZ_LT599021.1"/>
</dbReference>
<evidence type="ECO:0000313" key="3">
    <source>
        <dbReference type="EMBL" id="SBV99303.1"/>
    </source>
</evidence>
<proteinExistence type="predicted"/>
<dbReference type="Gene3D" id="3.40.30.10">
    <property type="entry name" value="Glutaredoxin"/>
    <property type="match status" value="1"/>
</dbReference>
<dbReference type="InterPro" id="IPR050553">
    <property type="entry name" value="Thioredoxin_ResA/DsbE_sf"/>
</dbReference>
<dbReference type="Pfam" id="PF14289">
    <property type="entry name" value="DUF4369"/>
    <property type="match status" value="1"/>
</dbReference>
<accession>A0A212JIM0</accession>
<feature type="signal peptide" evidence="1">
    <location>
        <begin position="1"/>
        <end position="20"/>
    </location>
</feature>
<dbReference type="PANTHER" id="PTHR42852:SF13">
    <property type="entry name" value="PROTEIN DIPZ"/>
    <property type="match status" value="1"/>
</dbReference>
<dbReference type="InterPro" id="IPR036249">
    <property type="entry name" value="Thioredoxin-like_sf"/>
</dbReference>